<protein>
    <recommendedName>
        <fullName evidence="4">DUF736 domain-containing protein</fullName>
    </recommendedName>
</protein>
<dbReference type="InterPro" id="IPR007948">
    <property type="entry name" value="DUF736"/>
</dbReference>
<evidence type="ECO:0000313" key="2">
    <source>
        <dbReference type="EMBL" id="BDG74394.1"/>
    </source>
</evidence>
<gene>
    <name evidence="1" type="ORF">Rmf_15310</name>
    <name evidence="2" type="ORF">Rmf_43230</name>
</gene>
<reference evidence="2" key="2">
    <citation type="submission" date="2022-03" db="EMBL/GenBank/DDBJ databases">
        <title>Roseomonas fluvialis sp. nov., an aerobic bacteriochlorophyll a-containing fresh water bacterium isolated from river epilithic biofilm.</title>
        <authorList>
            <person name="Hirose S."/>
            <person name="Morohoshi S."/>
            <person name="Kunihiro T."/>
            <person name="Hanada S."/>
        </authorList>
    </citation>
    <scope>NUCLEOTIDE SEQUENCE</scope>
    <source>
        <strain evidence="2">S08</strain>
    </source>
</reference>
<dbReference type="RefSeq" id="WP_244408573.1">
    <property type="nucleotide sequence ID" value="NZ_AP025637.1"/>
</dbReference>
<organism evidence="2 3">
    <name type="scientific">Roseomonas fluvialis</name>
    <dbReference type="NCBI Taxonomy" id="1750527"/>
    <lineage>
        <taxon>Bacteria</taxon>
        <taxon>Pseudomonadati</taxon>
        <taxon>Pseudomonadota</taxon>
        <taxon>Alphaproteobacteria</taxon>
        <taxon>Acetobacterales</taxon>
        <taxon>Roseomonadaceae</taxon>
        <taxon>Roseomonas</taxon>
    </lineage>
</organism>
<evidence type="ECO:0000313" key="1">
    <source>
        <dbReference type="EMBL" id="BDG71602.1"/>
    </source>
</evidence>
<evidence type="ECO:0008006" key="4">
    <source>
        <dbReference type="Google" id="ProtNLM"/>
    </source>
</evidence>
<evidence type="ECO:0000313" key="3">
    <source>
        <dbReference type="Proteomes" id="UP000831327"/>
    </source>
</evidence>
<proteinExistence type="predicted"/>
<name>A0ABM7Y8S3_9PROT</name>
<dbReference type="Pfam" id="PF05284">
    <property type="entry name" value="DUF736"/>
    <property type="match status" value="1"/>
</dbReference>
<reference evidence="2 3" key="1">
    <citation type="journal article" date="2016" name="Microbes Environ.">
        <title>Phylogenetically diverse aerobic anoxygenic phototrophic bacteria isolated from epilithic biofilms in Tama river, Japan.</title>
        <authorList>
            <person name="Hirose S."/>
            <person name="Matsuura K."/>
            <person name="Haruta S."/>
        </authorList>
    </citation>
    <scope>NUCLEOTIDE SEQUENCE [LARGE SCALE GENOMIC DNA]</scope>
    <source>
        <strain evidence="2 3">S08</strain>
    </source>
</reference>
<dbReference type="Proteomes" id="UP000831327">
    <property type="component" value="Chromosome"/>
</dbReference>
<keyword evidence="3" id="KW-1185">Reference proteome</keyword>
<accession>A0ABM7Y8S3</accession>
<sequence length="99" mass="10629">MAQIGSFTRGEDGSFNGTIRTLNINVKATIRPVAKDGERSPDYRVTVGGVELGAGWSKAAKDTGTEYVSVKLDDPSFNAPVYASLVAGENGEHRLIWSR</sequence>
<dbReference type="EMBL" id="AP025637">
    <property type="protein sequence ID" value="BDG74394.1"/>
    <property type="molecule type" value="Genomic_DNA"/>
</dbReference>
<dbReference type="EMBL" id="AP025637">
    <property type="protein sequence ID" value="BDG71602.1"/>
    <property type="molecule type" value="Genomic_DNA"/>
</dbReference>